<keyword evidence="3" id="KW-1185">Reference proteome</keyword>
<dbReference type="EMBL" id="WENB01000010">
    <property type="protein sequence ID" value="KAF0412185.1"/>
    <property type="molecule type" value="Genomic_DNA"/>
</dbReference>
<proteinExistence type="predicted"/>
<organism evidence="2 3">
    <name type="scientific">Pediococcus pentosaceus</name>
    <dbReference type="NCBI Taxonomy" id="1255"/>
    <lineage>
        <taxon>Bacteria</taxon>
        <taxon>Bacillati</taxon>
        <taxon>Bacillota</taxon>
        <taxon>Bacilli</taxon>
        <taxon>Lactobacillales</taxon>
        <taxon>Lactobacillaceae</taxon>
        <taxon>Pediococcus</taxon>
    </lineage>
</organism>
<dbReference type="Proteomes" id="UP000472573">
    <property type="component" value="Unassembled WGS sequence"/>
</dbReference>
<reference evidence="2 3" key="1">
    <citation type="submission" date="2019-10" db="EMBL/GenBank/DDBJ databases">
        <authorList>
            <person name="Irmler S."/>
            <person name="Berthoud H."/>
            <person name="Roetschi A."/>
            <person name="Arias E."/>
            <person name="Shani N."/>
            <person name="Wuethrich D."/>
            <person name="Bruggmann R."/>
        </authorList>
    </citation>
    <scope>NUCLEOTIDE SEQUENCE [LARGE SCALE GENOMIC DNA]</scope>
    <source>
        <strain evidence="2 3">FAM13073</strain>
    </source>
</reference>
<keyword evidence="1" id="KW-1133">Transmembrane helix</keyword>
<evidence type="ECO:0000313" key="3">
    <source>
        <dbReference type="Proteomes" id="UP000472573"/>
    </source>
</evidence>
<feature type="non-terminal residue" evidence="2">
    <location>
        <position position="62"/>
    </location>
</feature>
<gene>
    <name evidence="2" type="ORF">GBO79_09960</name>
</gene>
<evidence type="ECO:0000256" key="1">
    <source>
        <dbReference type="SAM" id="Phobius"/>
    </source>
</evidence>
<evidence type="ECO:0000313" key="2">
    <source>
        <dbReference type="EMBL" id="KAF0412185.1"/>
    </source>
</evidence>
<keyword evidence="1" id="KW-0812">Transmembrane</keyword>
<comment type="caution">
    <text evidence="2">The sequence shown here is derived from an EMBL/GenBank/DDBJ whole genome shotgun (WGS) entry which is preliminary data.</text>
</comment>
<name>A0ABQ6XEI0_PEDPE</name>
<reference evidence="3" key="2">
    <citation type="submission" date="2020-03" db="EMBL/GenBank/DDBJ databases">
        <title>SpeciesPrimer: A bioinformatics pipeline dedicated to the design of qPCR primers for the quantification of bacterial species.</title>
        <authorList>
            <person name="Dreier M."/>
            <person name="Berthoud H."/>
            <person name="Shani N."/>
            <person name="Wechsler D."/>
            <person name="Junier P."/>
        </authorList>
    </citation>
    <scope>NUCLEOTIDE SEQUENCE [LARGE SCALE GENOMIC DNA]</scope>
    <source>
        <strain evidence="3">FAM13073</strain>
    </source>
</reference>
<feature type="transmembrane region" description="Helical" evidence="1">
    <location>
        <begin position="37"/>
        <end position="58"/>
    </location>
</feature>
<protein>
    <submittedName>
        <fullName evidence="2">Uncharacterized protein</fullName>
    </submittedName>
</protein>
<sequence>MPTLTRISQNVFLNLRYEDHNNFIGTELSNLMVSSILVSYFLAVYLFQPYCILAICIMKPKR</sequence>
<keyword evidence="1" id="KW-0472">Membrane</keyword>
<accession>A0ABQ6XEI0</accession>